<organism evidence="3 4">
    <name type="scientific">Dokdonella immobilis</name>
    <dbReference type="NCBI Taxonomy" id="578942"/>
    <lineage>
        <taxon>Bacteria</taxon>
        <taxon>Pseudomonadati</taxon>
        <taxon>Pseudomonadota</taxon>
        <taxon>Gammaproteobacteria</taxon>
        <taxon>Lysobacterales</taxon>
        <taxon>Rhodanobacteraceae</taxon>
        <taxon>Dokdonella</taxon>
    </lineage>
</organism>
<feature type="domain" description="DUF11" evidence="2">
    <location>
        <begin position="211"/>
        <end position="323"/>
    </location>
</feature>
<dbReference type="InterPro" id="IPR047589">
    <property type="entry name" value="DUF11_rpt"/>
</dbReference>
<accession>A0A1I4XF01</accession>
<name>A0A1I4XF01_9GAMM</name>
<sequence length="340" mass="34050">MKCLISLFPLAICAASAIGAEVTVKNDSLIDNSSAIVEAGFVSGEKGASWLTSPCDGNIVAVQVLWLSASGGTGQTLGGSIEIHRAGTYPTPGALAEQINGPLLTDGVINEYRYLDDNNTVPLIVPVTSNETFVVAYVFDAAPPGSGPSLVVDANGIVAGRNAIYADLGGSFFWLSSETFMVPGDWVIRAVVDCQAGGSSADVAAAISTSPLLYTAGAPISHTITISNAGPNAAPSVVVVDAFPGAYTGVTWSCTASGGATCTSGGSGNISQVVSLPNAAQVTYNVSATVADGTSGILSNSVTAVVNAPTSDPNSANNSATANTAPLADRIFADGFEAPP</sequence>
<proteinExistence type="predicted"/>
<dbReference type="AlphaFoldDB" id="A0A1I4XF01"/>
<dbReference type="Pfam" id="PF01345">
    <property type="entry name" value="DUF11"/>
    <property type="match status" value="1"/>
</dbReference>
<dbReference type="InterPro" id="IPR001434">
    <property type="entry name" value="OmcB-like_DUF11"/>
</dbReference>
<evidence type="ECO:0000259" key="2">
    <source>
        <dbReference type="Pfam" id="PF01345"/>
    </source>
</evidence>
<feature type="chain" id="PRO_5011584167" evidence="1">
    <location>
        <begin position="20"/>
        <end position="340"/>
    </location>
</feature>
<dbReference type="RefSeq" id="WP_092407097.1">
    <property type="nucleotide sequence ID" value="NZ_FOVF01000009.1"/>
</dbReference>
<dbReference type="EMBL" id="FOVF01000009">
    <property type="protein sequence ID" value="SFN24477.1"/>
    <property type="molecule type" value="Genomic_DNA"/>
</dbReference>
<protein>
    <submittedName>
        <fullName evidence="3">Conserved repeat domain-containing protein</fullName>
    </submittedName>
</protein>
<feature type="signal peptide" evidence="1">
    <location>
        <begin position="1"/>
        <end position="19"/>
    </location>
</feature>
<gene>
    <name evidence="3" type="ORF">SAMN05216289_109113</name>
</gene>
<dbReference type="STRING" id="578942.SAMN05216289_109113"/>
<dbReference type="NCBIfam" id="TIGR01451">
    <property type="entry name" value="B_ant_repeat"/>
    <property type="match status" value="1"/>
</dbReference>
<dbReference type="Proteomes" id="UP000198575">
    <property type="component" value="Unassembled WGS sequence"/>
</dbReference>
<keyword evidence="4" id="KW-1185">Reference proteome</keyword>
<keyword evidence="1" id="KW-0732">Signal</keyword>
<evidence type="ECO:0000256" key="1">
    <source>
        <dbReference type="SAM" id="SignalP"/>
    </source>
</evidence>
<reference evidence="3 4" key="1">
    <citation type="submission" date="2016-10" db="EMBL/GenBank/DDBJ databases">
        <authorList>
            <person name="de Groot N.N."/>
        </authorList>
    </citation>
    <scope>NUCLEOTIDE SEQUENCE [LARGE SCALE GENOMIC DNA]</scope>
    <source>
        <strain evidence="3 4">CGMCC 1.7659</strain>
    </source>
</reference>
<evidence type="ECO:0000313" key="4">
    <source>
        <dbReference type="Proteomes" id="UP000198575"/>
    </source>
</evidence>
<evidence type="ECO:0000313" key="3">
    <source>
        <dbReference type="EMBL" id="SFN24477.1"/>
    </source>
</evidence>
<dbReference type="OrthoDB" id="5949145at2"/>